<dbReference type="InterPro" id="IPR050834">
    <property type="entry name" value="Glycosyltransf_2"/>
</dbReference>
<dbReference type="Pfam" id="PF00535">
    <property type="entry name" value="Glycos_transf_2"/>
    <property type="match status" value="1"/>
</dbReference>
<feature type="domain" description="Glycosyltransferase 2-like" evidence="2">
    <location>
        <begin position="5"/>
        <end position="101"/>
    </location>
</feature>
<dbReference type="Pfam" id="PF13439">
    <property type="entry name" value="Glyco_transf_4"/>
    <property type="match status" value="1"/>
</dbReference>
<keyword evidence="4" id="KW-0808">Transferase</keyword>
<dbReference type="GO" id="GO:0016757">
    <property type="term" value="F:glycosyltransferase activity"/>
    <property type="evidence" value="ECO:0007669"/>
    <property type="project" value="InterPro"/>
</dbReference>
<organism evidence="4 5">
    <name type="scientific">Rhizobium lusitanum</name>
    <dbReference type="NCBI Taxonomy" id="293958"/>
    <lineage>
        <taxon>Bacteria</taxon>
        <taxon>Pseudomonadati</taxon>
        <taxon>Pseudomonadota</taxon>
        <taxon>Alphaproteobacteria</taxon>
        <taxon>Hyphomicrobiales</taxon>
        <taxon>Rhizobiaceae</taxon>
        <taxon>Rhizobium/Agrobacterium group</taxon>
        <taxon>Rhizobium</taxon>
    </lineage>
</organism>
<evidence type="ECO:0000313" key="4">
    <source>
        <dbReference type="EMBL" id="MBB6485575.1"/>
    </source>
</evidence>
<sequence length="954" mass="106291">MPFHSIIVPTYNQDKYIGAALESIISQTDPDWEAIVVNDGSTDSTREIIEAYAKRDSRIKCIHQENGGVARALNTALQHVTGDWIHWLSSDDLFEPNKLSINRRWIAAHPQSSFFFSYFTLLREATGALERRDLWGPVPVEDHQILTLFYRNYVSGISICVRRTAWEDVGFFDPALRYAQDYDQWLRLLQKNKATFVSEWTVISRNHAEQGSETFPAACYFDTAKAAIRFLNEHPFQALVPHADLTREETALKAVSEALDVACEATAFVYAMGVHPALILRILEWVYSAPCKWPAVRELVEDRVRGMAFEPDDSNWSWMWKQLTLSLTRAERHFAYQPVNPVDVALREWEARIGREGSDARSLSDYLSRFDNVEVEGSGLGVSHRARVALLTNRSLDDGAPLLIAARQLLSLGLRPVILAVGNEPSTPNWSVRGGVAAVSVERFDMNTLPWLGDVDLAVYFDGIGRNSWLGSLAAIDMGGDSDVEEIVKAVSAVLNYDKEPVRPVVFLERVLTGGGAERVVLDLTRHLDRRRYKPEIWTMFEEHNAVPDLGHASFRLITQEEVVETSGVVVKNMRGAVGIGQKIYHRMLNERLREKLAVGRTLRGIWRSRHRRQIIPPKAEMPADFSVGGEKLSLIPSVIHHQIQAQALGKATANLPAGAVVIAVMEEASVAAWMAQAETSFPYIASLHTMESLCIDDIYREPQRIRSERWFLANACQGARKVTVPSAGCKDDLVDVFKVGGGLIDVVPNPVDCSRIRRLSFQRLTAVQDWVRKSSGFRLVHVGRLDPQKNHELLFLACKELMNAERDFSLALVGDGWARPALEKRIAELGLTNHITLVGEQENPAPWIAAADALTLTSHFEAFGLVLVEAMICGTPVVSVDCPVGPSDVLGGGNFGMLVDEASPRAFAQAISTLMDSPGLAQQLREKGYERALAFDVKQIVPAWERLIDAQGL</sequence>
<evidence type="ECO:0000259" key="1">
    <source>
        <dbReference type="Pfam" id="PF00534"/>
    </source>
</evidence>
<evidence type="ECO:0000313" key="5">
    <source>
        <dbReference type="Proteomes" id="UP000565576"/>
    </source>
</evidence>
<evidence type="ECO:0000259" key="3">
    <source>
        <dbReference type="Pfam" id="PF13439"/>
    </source>
</evidence>
<dbReference type="CDD" id="cd03811">
    <property type="entry name" value="GT4_GT28_WabH-like"/>
    <property type="match status" value="1"/>
</dbReference>
<evidence type="ECO:0000259" key="2">
    <source>
        <dbReference type="Pfam" id="PF00535"/>
    </source>
</evidence>
<dbReference type="RefSeq" id="WP_184704767.1">
    <property type="nucleotide sequence ID" value="NZ_JACHBG010000005.1"/>
</dbReference>
<feature type="domain" description="Glycosyl transferase family 1" evidence="1">
    <location>
        <begin position="774"/>
        <end position="932"/>
    </location>
</feature>
<accession>A0A7X0ME19</accession>
<name>A0A7X0ME19_9HYPH</name>
<dbReference type="EMBL" id="JACHBG010000005">
    <property type="protein sequence ID" value="MBB6485575.1"/>
    <property type="molecule type" value="Genomic_DNA"/>
</dbReference>
<dbReference type="PANTHER" id="PTHR43685">
    <property type="entry name" value="GLYCOSYLTRANSFERASE"/>
    <property type="match status" value="1"/>
</dbReference>
<dbReference type="Proteomes" id="UP000565576">
    <property type="component" value="Unassembled WGS sequence"/>
</dbReference>
<dbReference type="PANTHER" id="PTHR43685:SF2">
    <property type="entry name" value="GLYCOSYLTRANSFERASE 2-LIKE DOMAIN-CONTAINING PROTEIN"/>
    <property type="match status" value="1"/>
</dbReference>
<protein>
    <submittedName>
        <fullName evidence="4">Glycosyltransferase involved in cell wall biosynthesis/GT2 family glycosyltransferase</fullName>
    </submittedName>
</protein>
<comment type="caution">
    <text evidence="4">The sequence shown here is derived from an EMBL/GenBank/DDBJ whole genome shotgun (WGS) entry which is preliminary data.</text>
</comment>
<dbReference type="Gene3D" id="3.90.550.10">
    <property type="entry name" value="Spore Coat Polysaccharide Biosynthesis Protein SpsA, Chain A"/>
    <property type="match status" value="1"/>
</dbReference>
<gene>
    <name evidence="4" type="ORF">GGD46_002863</name>
</gene>
<feature type="domain" description="Glycosyltransferase subfamily 4-like N-terminal" evidence="3">
    <location>
        <begin position="670"/>
        <end position="756"/>
    </location>
</feature>
<dbReference type="InterPro" id="IPR001173">
    <property type="entry name" value="Glyco_trans_2-like"/>
</dbReference>
<dbReference type="InterPro" id="IPR028098">
    <property type="entry name" value="Glyco_trans_4-like_N"/>
</dbReference>
<dbReference type="SUPFAM" id="SSF53756">
    <property type="entry name" value="UDP-Glycosyltransferase/glycogen phosphorylase"/>
    <property type="match status" value="1"/>
</dbReference>
<dbReference type="Gene3D" id="3.40.50.2000">
    <property type="entry name" value="Glycogen Phosphorylase B"/>
    <property type="match status" value="2"/>
</dbReference>
<dbReference type="SUPFAM" id="SSF53448">
    <property type="entry name" value="Nucleotide-diphospho-sugar transferases"/>
    <property type="match status" value="1"/>
</dbReference>
<dbReference type="Pfam" id="PF00534">
    <property type="entry name" value="Glycos_transf_1"/>
    <property type="match status" value="1"/>
</dbReference>
<dbReference type="AlphaFoldDB" id="A0A7X0ME19"/>
<dbReference type="InterPro" id="IPR001296">
    <property type="entry name" value="Glyco_trans_1"/>
</dbReference>
<reference evidence="4 5" key="1">
    <citation type="submission" date="2020-08" db="EMBL/GenBank/DDBJ databases">
        <title>Genomic Encyclopedia of Type Strains, Phase IV (KMG-V): Genome sequencing to study the core and pangenomes of soil and plant-associated prokaryotes.</title>
        <authorList>
            <person name="Whitman W."/>
        </authorList>
    </citation>
    <scope>NUCLEOTIDE SEQUENCE [LARGE SCALE GENOMIC DNA]</scope>
    <source>
        <strain evidence="4 5">SEMIA 4060</strain>
    </source>
</reference>
<proteinExistence type="predicted"/>
<dbReference type="InterPro" id="IPR029044">
    <property type="entry name" value="Nucleotide-diphossugar_trans"/>
</dbReference>